<feature type="non-terminal residue" evidence="9">
    <location>
        <position position="322"/>
    </location>
</feature>
<feature type="region of interest" description="Disordered" evidence="7">
    <location>
        <begin position="20"/>
        <end position="91"/>
    </location>
</feature>
<evidence type="ECO:0000259" key="8">
    <source>
        <dbReference type="PROSITE" id="PS51504"/>
    </source>
</evidence>
<feature type="domain" description="H15" evidence="8">
    <location>
        <begin position="177"/>
        <end position="252"/>
    </location>
</feature>
<comment type="caution">
    <text evidence="9">The sequence shown here is derived from an EMBL/GenBank/DDBJ whole genome shotgun (WGS) entry which is preliminary data.</text>
</comment>
<evidence type="ECO:0000313" key="9">
    <source>
        <dbReference type="EMBL" id="CAL4136093.1"/>
    </source>
</evidence>
<dbReference type="GO" id="GO:0003690">
    <property type="term" value="F:double-stranded DNA binding"/>
    <property type="evidence" value="ECO:0007669"/>
    <property type="project" value="TreeGrafter"/>
</dbReference>
<keyword evidence="6" id="KW-0539">Nucleus</keyword>
<feature type="region of interest" description="Disordered" evidence="7">
    <location>
        <begin position="264"/>
        <end position="322"/>
    </location>
</feature>
<reference evidence="9 10" key="1">
    <citation type="submission" date="2024-05" db="EMBL/GenBank/DDBJ databases">
        <authorList>
            <person name="Wallberg A."/>
        </authorList>
    </citation>
    <scope>NUCLEOTIDE SEQUENCE [LARGE SCALE GENOMIC DNA]</scope>
</reference>
<dbReference type="SUPFAM" id="SSF46785">
    <property type="entry name" value="Winged helix' DNA-binding domain"/>
    <property type="match status" value="2"/>
</dbReference>
<evidence type="ECO:0000256" key="1">
    <source>
        <dbReference type="ARBA" id="ARBA00002809"/>
    </source>
</evidence>
<evidence type="ECO:0000256" key="2">
    <source>
        <dbReference type="ARBA" id="ARBA00004123"/>
    </source>
</evidence>
<sequence length="322" mass="34424">TLSAQGVNSHAVTQLFIMSSEEVSPASGTEEETINDNSPAATEETLPDAPAEEGADAAAKDGDAAAAEPKAKKKRTPKPKKPIEAPKIQKASGYPKTADMIIYAIESLGERKGSSVQGIKNFILKTYPTVKKEKLKKMLKATLPLCVDQGAIIRPDGQEDMAAMAGRYKLVKAAKSTNPSCEEMVVAAVGAMDERKGATVNSIKAWILDNYDHVRPEMLRHQVRIGLTKAQAKGTVAPHTPGKEGAKVSLAARWHIKGEAKKELLKKQADDRKAEAAKKKAAAARAPAKKKAAPPKAKKAAARKKPAPKAAPKKAAPKRRRR</sequence>
<dbReference type="InterPro" id="IPR005818">
    <property type="entry name" value="Histone_H1/H5_H15"/>
</dbReference>
<dbReference type="CDD" id="cd00073">
    <property type="entry name" value="H15"/>
    <property type="match status" value="1"/>
</dbReference>
<feature type="compositionally biased region" description="Basic and acidic residues" evidence="7">
    <location>
        <begin position="264"/>
        <end position="278"/>
    </location>
</feature>
<keyword evidence="10" id="KW-1185">Reference proteome</keyword>
<keyword evidence="4" id="KW-0158">Chromosome</keyword>
<accession>A0AAV2RPB7</accession>
<dbReference type="PANTHER" id="PTHR11467">
    <property type="entry name" value="HISTONE H1"/>
    <property type="match status" value="1"/>
</dbReference>
<protein>
    <recommendedName>
        <fullName evidence="8">H15 domain-containing protein</fullName>
    </recommendedName>
</protein>
<evidence type="ECO:0000313" key="10">
    <source>
        <dbReference type="Proteomes" id="UP001497623"/>
    </source>
</evidence>
<feature type="compositionally biased region" description="Basic residues" evidence="7">
    <location>
        <begin position="279"/>
        <end position="322"/>
    </location>
</feature>
<dbReference type="PROSITE" id="PS51504">
    <property type="entry name" value="H15"/>
    <property type="match status" value="2"/>
</dbReference>
<dbReference type="Proteomes" id="UP001497623">
    <property type="component" value="Unassembled WGS sequence"/>
</dbReference>
<evidence type="ECO:0000256" key="4">
    <source>
        <dbReference type="ARBA" id="ARBA00022454"/>
    </source>
</evidence>
<gene>
    <name evidence="9" type="ORF">MNOR_LOCUS27756</name>
</gene>
<dbReference type="Gene3D" id="1.10.10.10">
    <property type="entry name" value="Winged helix-like DNA-binding domain superfamily/Winged helix DNA-binding domain"/>
    <property type="match status" value="2"/>
</dbReference>
<feature type="non-terminal residue" evidence="9">
    <location>
        <position position="1"/>
    </location>
</feature>
<evidence type="ECO:0000256" key="6">
    <source>
        <dbReference type="ARBA" id="ARBA00023242"/>
    </source>
</evidence>
<dbReference type="GO" id="GO:0030261">
    <property type="term" value="P:chromosome condensation"/>
    <property type="evidence" value="ECO:0007669"/>
    <property type="project" value="TreeGrafter"/>
</dbReference>
<name>A0AAV2RPB7_MEGNR</name>
<evidence type="ECO:0000256" key="3">
    <source>
        <dbReference type="ARBA" id="ARBA00004286"/>
    </source>
</evidence>
<dbReference type="PANTHER" id="PTHR11467:SF20">
    <property type="entry name" value="H15 DOMAIN-CONTAINING PROTEIN-RELATED"/>
    <property type="match status" value="1"/>
</dbReference>
<dbReference type="GO" id="GO:0006334">
    <property type="term" value="P:nucleosome assembly"/>
    <property type="evidence" value="ECO:0007669"/>
    <property type="project" value="InterPro"/>
</dbReference>
<dbReference type="AlphaFoldDB" id="A0AAV2RPB7"/>
<dbReference type="Pfam" id="PF00538">
    <property type="entry name" value="Linker_histone"/>
    <property type="match status" value="2"/>
</dbReference>
<proteinExistence type="predicted"/>
<dbReference type="InterPro" id="IPR036388">
    <property type="entry name" value="WH-like_DNA-bd_sf"/>
</dbReference>
<dbReference type="EMBL" id="CAXKWB010029672">
    <property type="protein sequence ID" value="CAL4136093.1"/>
    <property type="molecule type" value="Genomic_DNA"/>
</dbReference>
<organism evidence="9 10">
    <name type="scientific">Meganyctiphanes norvegica</name>
    <name type="common">Northern krill</name>
    <name type="synonym">Thysanopoda norvegica</name>
    <dbReference type="NCBI Taxonomy" id="48144"/>
    <lineage>
        <taxon>Eukaryota</taxon>
        <taxon>Metazoa</taxon>
        <taxon>Ecdysozoa</taxon>
        <taxon>Arthropoda</taxon>
        <taxon>Crustacea</taxon>
        <taxon>Multicrustacea</taxon>
        <taxon>Malacostraca</taxon>
        <taxon>Eumalacostraca</taxon>
        <taxon>Eucarida</taxon>
        <taxon>Euphausiacea</taxon>
        <taxon>Euphausiidae</taxon>
        <taxon>Meganyctiphanes</taxon>
    </lineage>
</organism>
<dbReference type="InterPro" id="IPR036390">
    <property type="entry name" value="WH_DNA-bd_sf"/>
</dbReference>
<dbReference type="GO" id="GO:0031492">
    <property type="term" value="F:nucleosomal DNA binding"/>
    <property type="evidence" value="ECO:0007669"/>
    <property type="project" value="TreeGrafter"/>
</dbReference>
<comment type="subcellular location">
    <subcellularLocation>
        <location evidence="3">Chromosome</location>
    </subcellularLocation>
    <subcellularLocation>
        <location evidence="2">Nucleus</location>
    </subcellularLocation>
</comment>
<dbReference type="GO" id="GO:0045910">
    <property type="term" value="P:negative regulation of DNA recombination"/>
    <property type="evidence" value="ECO:0007669"/>
    <property type="project" value="TreeGrafter"/>
</dbReference>
<evidence type="ECO:0000256" key="5">
    <source>
        <dbReference type="ARBA" id="ARBA00023125"/>
    </source>
</evidence>
<dbReference type="SMART" id="SM00526">
    <property type="entry name" value="H15"/>
    <property type="match status" value="2"/>
</dbReference>
<feature type="compositionally biased region" description="Basic residues" evidence="7">
    <location>
        <begin position="71"/>
        <end position="80"/>
    </location>
</feature>
<keyword evidence="5" id="KW-0238">DNA-binding</keyword>
<comment type="function">
    <text evidence="1">Histones H1 are necessary for the condensation of nucleosome chains into higher-order structures.</text>
</comment>
<evidence type="ECO:0000256" key="7">
    <source>
        <dbReference type="SAM" id="MobiDB-lite"/>
    </source>
</evidence>
<dbReference type="GO" id="GO:0000786">
    <property type="term" value="C:nucleosome"/>
    <property type="evidence" value="ECO:0007669"/>
    <property type="project" value="InterPro"/>
</dbReference>
<feature type="domain" description="H15" evidence="8">
    <location>
        <begin position="93"/>
        <end position="172"/>
    </location>
</feature>
<dbReference type="GO" id="GO:0005634">
    <property type="term" value="C:nucleus"/>
    <property type="evidence" value="ECO:0007669"/>
    <property type="project" value="UniProtKB-SubCell"/>
</dbReference>